<evidence type="ECO:0000313" key="1">
    <source>
        <dbReference type="EMBL" id="KAK6627717.1"/>
    </source>
</evidence>
<dbReference type="EMBL" id="JAWJWF010000045">
    <property type="protein sequence ID" value="KAK6627717.1"/>
    <property type="molecule type" value="Genomic_DNA"/>
</dbReference>
<keyword evidence="2" id="KW-1185">Reference proteome</keyword>
<organism evidence="1 2">
    <name type="scientific">Polyplax serrata</name>
    <name type="common">Common mouse louse</name>
    <dbReference type="NCBI Taxonomy" id="468196"/>
    <lineage>
        <taxon>Eukaryota</taxon>
        <taxon>Metazoa</taxon>
        <taxon>Ecdysozoa</taxon>
        <taxon>Arthropoda</taxon>
        <taxon>Hexapoda</taxon>
        <taxon>Insecta</taxon>
        <taxon>Pterygota</taxon>
        <taxon>Neoptera</taxon>
        <taxon>Paraneoptera</taxon>
        <taxon>Psocodea</taxon>
        <taxon>Troctomorpha</taxon>
        <taxon>Phthiraptera</taxon>
        <taxon>Anoplura</taxon>
        <taxon>Polyplacidae</taxon>
        <taxon>Polyplax</taxon>
    </lineage>
</organism>
<reference evidence="1 2" key="1">
    <citation type="submission" date="2023-09" db="EMBL/GenBank/DDBJ databases">
        <title>Genomes of two closely related lineages of the louse Polyplax serrata with different host specificities.</title>
        <authorList>
            <person name="Martinu J."/>
            <person name="Tarabai H."/>
            <person name="Stefka J."/>
            <person name="Hypsa V."/>
        </authorList>
    </citation>
    <scope>NUCLEOTIDE SEQUENCE [LARGE SCALE GENOMIC DNA]</scope>
    <source>
        <strain evidence="1">98ZLc_SE</strain>
    </source>
</reference>
<name>A0ABR1AUV8_POLSC</name>
<comment type="caution">
    <text evidence="1">The sequence shown here is derived from an EMBL/GenBank/DDBJ whole genome shotgun (WGS) entry which is preliminary data.</text>
</comment>
<dbReference type="Proteomes" id="UP001359485">
    <property type="component" value="Unassembled WGS sequence"/>
</dbReference>
<gene>
    <name evidence="1" type="ORF">RUM44_010196</name>
</gene>
<proteinExistence type="predicted"/>
<sequence>MSDTINCNRAPLEHRTHGWCRQGNRANSDWRGQRSTPEQLETCNHRRQFKKKTFCVESTRARLFTINSHQVSTFHNLFPNGGEFKKRLTIEELIFPKNRQEGY</sequence>
<protein>
    <submittedName>
        <fullName evidence="1">Uncharacterized protein</fullName>
    </submittedName>
</protein>
<accession>A0ABR1AUV8</accession>
<evidence type="ECO:0000313" key="2">
    <source>
        <dbReference type="Proteomes" id="UP001359485"/>
    </source>
</evidence>